<evidence type="ECO:0000256" key="5">
    <source>
        <dbReference type="ARBA" id="ARBA00023002"/>
    </source>
</evidence>
<name>A0A0W8FNK6_9ZZZZ</name>
<gene>
    <name evidence="9" type="ORF">ASZ90_007713</name>
</gene>
<evidence type="ECO:0000256" key="2">
    <source>
        <dbReference type="ARBA" id="ARBA00009347"/>
    </source>
</evidence>
<dbReference type="PANTHER" id="PTHR43884">
    <property type="entry name" value="ACYL-COA DEHYDROGENASE"/>
    <property type="match status" value="1"/>
</dbReference>
<comment type="cofactor">
    <cofactor evidence="1">
        <name>FAD</name>
        <dbReference type="ChEBI" id="CHEBI:57692"/>
    </cofactor>
</comment>
<dbReference type="SUPFAM" id="SSF56645">
    <property type="entry name" value="Acyl-CoA dehydrogenase NM domain-like"/>
    <property type="match status" value="1"/>
</dbReference>
<dbReference type="Gene3D" id="1.20.140.10">
    <property type="entry name" value="Butyryl-CoA Dehydrogenase, subunit A, domain 3"/>
    <property type="match status" value="1"/>
</dbReference>
<dbReference type="GO" id="GO:0050660">
    <property type="term" value="F:flavin adenine dinucleotide binding"/>
    <property type="evidence" value="ECO:0007669"/>
    <property type="project" value="InterPro"/>
</dbReference>
<keyword evidence="5 9" id="KW-0560">Oxidoreductase</keyword>
<comment type="similarity">
    <text evidence="2">Belongs to the acyl-CoA dehydrogenase family.</text>
</comment>
<dbReference type="AlphaFoldDB" id="A0A0W8FNK6"/>
<dbReference type="PANTHER" id="PTHR43884:SF12">
    <property type="entry name" value="ISOVALERYL-COA DEHYDROGENASE, MITOCHONDRIAL-RELATED"/>
    <property type="match status" value="1"/>
</dbReference>
<feature type="domain" description="Acyl-CoA oxidase/dehydrogenase middle" evidence="7">
    <location>
        <begin position="121"/>
        <end position="216"/>
    </location>
</feature>
<comment type="caution">
    <text evidence="9">The sequence shown here is derived from an EMBL/GenBank/DDBJ whole genome shotgun (WGS) entry which is preliminary data.</text>
</comment>
<dbReference type="SUPFAM" id="SSF47203">
    <property type="entry name" value="Acyl-CoA dehydrogenase C-terminal domain-like"/>
    <property type="match status" value="1"/>
</dbReference>
<evidence type="ECO:0000259" key="8">
    <source>
        <dbReference type="Pfam" id="PF02771"/>
    </source>
</evidence>
<dbReference type="PIRSF" id="PIRSF016578">
    <property type="entry name" value="HsaA"/>
    <property type="match status" value="1"/>
</dbReference>
<organism evidence="9">
    <name type="scientific">hydrocarbon metagenome</name>
    <dbReference type="NCBI Taxonomy" id="938273"/>
    <lineage>
        <taxon>unclassified sequences</taxon>
        <taxon>metagenomes</taxon>
        <taxon>ecological metagenomes</taxon>
    </lineage>
</organism>
<dbReference type="InterPro" id="IPR009075">
    <property type="entry name" value="AcylCo_DH/oxidase_C"/>
</dbReference>
<dbReference type="EMBL" id="LNQE01000961">
    <property type="protein sequence ID" value="KUG22509.1"/>
    <property type="molecule type" value="Genomic_DNA"/>
</dbReference>
<dbReference type="FunFam" id="2.40.110.10:FF:000001">
    <property type="entry name" value="Acyl-CoA dehydrogenase, mitochondrial"/>
    <property type="match status" value="1"/>
</dbReference>
<dbReference type="CDD" id="cd01158">
    <property type="entry name" value="SCAD_SBCAD"/>
    <property type="match status" value="1"/>
</dbReference>
<dbReference type="PROSITE" id="PS00073">
    <property type="entry name" value="ACYL_COA_DH_2"/>
    <property type="match status" value="1"/>
</dbReference>
<dbReference type="Gene3D" id="2.40.110.10">
    <property type="entry name" value="Butyryl-CoA Dehydrogenase, subunit A, domain 2"/>
    <property type="match status" value="1"/>
</dbReference>
<evidence type="ECO:0000313" key="9">
    <source>
        <dbReference type="EMBL" id="KUG22509.1"/>
    </source>
</evidence>
<feature type="domain" description="Acyl-CoA dehydrogenase/oxidase C-terminal" evidence="6">
    <location>
        <begin position="230"/>
        <end position="376"/>
    </location>
</feature>
<protein>
    <submittedName>
        <fullName evidence="9">Butyryl-coa dehydrogenase</fullName>
        <ecNumber evidence="9">1.3.8.1</ecNumber>
    </submittedName>
</protein>
<proteinExistence type="inferred from homology"/>
<keyword evidence="3" id="KW-0285">Flavoprotein</keyword>
<dbReference type="InterPro" id="IPR006091">
    <property type="entry name" value="Acyl-CoA_Oxase/DH_mid-dom"/>
</dbReference>
<dbReference type="FunFam" id="1.10.540.10:FF:000002">
    <property type="entry name" value="Acyl-CoA dehydrogenase FadE19"/>
    <property type="match status" value="1"/>
</dbReference>
<dbReference type="GO" id="GO:0016937">
    <property type="term" value="F:short-chain fatty acyl-CoA dehydrogenase activity"/>
    <property type="evidence" value="ECO:0007669"/>
    <property type="project" value="UniProtKB-EC"/>
</dbReference>
<dbReference type="InterPro" id="IPR046373">
    <property type="entry name" value="Acyl-CoA_Oxase/DH_mid-dom_sf"/>
</dbReference>
<dbReference type="InterPro" id="IPR037069">
    <property type="entry name" value="AcylCoA_DH/ox_N_sf"/>
</dbReference>
<accession>A0A0W8FNK6</accession>
<evidence type="ECO:0000256" key="4">
    <source>
        <dbReference type="ARBA" id="ARBA00022827"/>
    </source>
</evidence>
<dbReference type="FunFam" id="1.20.140.10:FF:000004">
    <property type="entry name" value="Acyl-CoA dehydrogenase FadE25"/>
    <property type="match status" value="1"/>
</dbReference>
<dbReference type="Pfam" id="PF02770">
    <property type="entry name" value="Acyl-CoA_dh_M"/>
    <property type="match status" value="1"/>
</dbReference>
<dbReference type="InterPro" id="IPR013786">
    <property type="entry name" value="AcylCoA_DH/ox_N"/>
</dbReference>
<dbReference type="InterPro" id="IPR036250">
    <property type="entry name" value="AcylCo_DH-like_C"/>
</dbReference>
<dbReference type="Gene3D" id="1.10.540.10">
    <property type="entry name" value="Acyl-CoA dehydrogenase/oxidase, N-terminal domain"/>
    <property type="match status" value="1"/>
</dbReference>
<reference evidence="9" key="1">
    <citation type="journal article" date="2015" name="Proc. Natl. Acad. Sci. U.S.A.">
        <title>Networks of energetic and metabolic interactions define dynamics in microbial communities.</title>
        <authorList>
            <person name="Embree M."/>
            <person name="Liu J.K."/>
            <person name="Al-Bassam M.M."/>
            <person name="Zengler K."/>
        </authorList>
    </citation>
    <scope>NUCLEOTIDE SEQUENCE</scope>
</reference>
<dbReference type="InterPro" id="IPR009100">
    <property type="entry name" value="AcylCoA_DH/oxidase_NM_dom_sf"/>
</dbReference>
<evidence type="ECO:0000256" key="1">
    <source>
        <dbReference type="ARBA" id="ARBA00001974"/>
    </source>
</evidence>
<dbReference type="PROSITE" id="PS00072">
    <property type="entry name" value="ACYL_COA_DH_1"/>
    <property type="match status" value="1"/>
</dbReference>
<sequence>MSFQLTEEQEMVRLMAKDFAKKELEPESARRDKEEIFPVEVVKKMGQLGLLGMMVPVEYGGVGASAVSYCLALQEIAYSCASTAVTMSVANLSTEPLLKFGNEDQKIKYLFKLAQGEMLGCFALTEPAAGSDPGSLSIRAEDKGDYYLINGTKVFITHGQYADIVNLITRTGPDKGSKGLSAFVVEKGTPGFSIGTREDKMGLRASNTVELIFDDCRVPKKNLLGREGIGFKIAMTALDSGRIGIASQALGITRACLDESIKYARERKQFGKTISSFQAIQWMIADMATGLEAANLLTLSAAWKKDRKMPFTKEASMAKLFASELANKSAYLALQIHGGYGYLKDFKVERLYRDARATSIYEGTSEIQRLVIARDLLKDQSYGLYD</sequence>
<evidence type="ECO:0000256" key="3">
    <source>
        <dbReference type="ARBA" id="ARBA00022630"/>
    </source>
</evidence>
<dbReference type="InterPro" id="IPR006089">
    <property type="entry name" value="Acyl-CoA_DH_CS"/>
</dbReference>
<dbReference type="Pfam" id="PF02771">
    <property type="entry name" value="Acyl-CoA_dh_N"/>
    <property type="match status" value="1"/>
</dbReference>
<dbReference type="EC" id="1.3.8.1" evidence="9"/>
<evidence type="ECO:0000259" key="6">
    <source>
        <dbReference type="Pfam" id="PF00441"/>
    </source>
</evidence>
<keyword evidence="4" id="KW-0274">FAD</keyword>
<feature type="domain" description="Acyl-CoA dehydrogenase/oxidase N-terminal" evidence="8">
    <location>
        <begin position="6"/>
        <end position="117"/>
    </location>
</feature>
<dbReference type="Pfam" id="PF00441">
    <property type="entry name" value="Acyl-CoA_dh_1"/>
    <property type="match status" value="1"/>
</dbReference>
<evidence type="ECO:0000259" key="7">
    <source>
        <dbReference type="Pfam" id="PF02770"/>
    </source>
</evidence>